<dbReference type="Proteomes" id="UP000053791">
    <property type="component" value="Unassembled WGS sequence"/>
</dbReference>
<reference evidence="2 3" key="1">
    <citation type="submission" date="2015-12" db="EMBL/GenBank/DDBJ databases">
        <authorList>
            <person name="Shamseldin A."/>
            <person name="Moawad H."/>
            <person name="Abd El-Rahim W.M."/>
            <person name="Sadowsky M.J."/>
        </authorList>
    </citation>
    <scope>NUCLEOTIDE SEQUENCE [LARGE SCALE GENOMIC DNA]</scope>
    <source>
        <strain evidence="2 3">ZGT118</strain>
    </source>
</reference>
<accession>A0A0X3TF43</accession>
<dbReference type="AlphaFoldDB" id="A0A0X3TF43"/>
<evidence type="ECO:0000256" key="1">
    <source>
        <dbReference type="SAM" id="Phobius"/>
    </source>
</evidence>
<organism evidence="2 3">
    <name type="scientific">Ruegeria marisrubri</name>
    <dbReference type="NCBI Taxonomy" id="1685379"/>
    <lineage>
        <taxon>Bacteria</taxon>
        <taxon>Pseudomonadati</taxon>
        <taxon>Pseudomonadota</taxon>
        <taxon>Alphaproteobacteria</taxon>
        <taxon>Rhodobacterales</taxon>
        <taxon>Roseobacteraceae</taxon>
        <taxon>Ruegeria</taxon>
    </lineage>
</organism>
<evidence type="ECO:0000313" key="2">
    <source>
        <dbReference type="EMBL" id="KUJ73681.1"/>
    </source>
</evidence>
<name>A0A0X3TF43_9RHOB</name>
<protein>
    <recommendedName>
        <fullName evidence="4">Mercuric transport protein MerT</fullName>
    </recommendedName>
</protein>
<keyword evidence="3" id="KW-1185">Reference proteome</keyword>
<dbReference type="RefSeq" id="WP_068349418.1">
    <property type="nucleotide sequence ID" value="NZ_LQBQ01000037.1"/>
</dbReference>
<feature type="transmembrane region" description="Helical" evidence="1">
    <location>
        <begin position="47"/>
        <end position="66"/>
    </location>
</feature>
<evidence type="ECO:0000313" key="3">
    <source>
        <dbReference type="Proteomes" id="UP000053791"/>
    </source>
</evidence>
<dbReference type="EMBL" id="LQBQ01000037">
    <property type="protein sequence ID" value="KUJ73681.1"/>
    <property type="molecule type" value="Genomic_DNA"/>
</dbReference>
<evidence type="ECO:0008006" key="4">
    <source>
        <dbReference type="Google" id="ProtNLM"/>
    </source>
</evidence>
<comment type="caution">
    <text evidence="2">The sequence shown here is derived from an EMBL/GenBank/DDBJ whole genome shotgun (WGS) entry which is preliminary data.</text>
</comment>
<dbReference type="OrthoDB" id="7679503at2"/>
<dbReference type="STRING" id="1685379.AVO45_13890"/>
<keyword evidence="1" id="KW-0812">Transmembrane</keyword>
<proteinExistence type="predicted"/>
<feature type="transmembrane region" description="Helical" evidence="1">
    <location>
        <begin position="78"/>
        <end position="97"/>
    </location>
</feature>
<keyword evidence="1" id="KW-0472">Membrane</keyword>
<gene>
    <name evidence="2" type="ORF">AVO45_13890</name>
</gene>
<sequence>MKNYLRLSFLSSLAALGVATCCVLPMVMLLLGLGGSWLAVFGKIAAASYYVLALSVALVAVAWLMAYRRGTLARLKPWLMASTALTAIAWVVVFNEARINDLLMTWM</sequence>
<feature type="transmembrane region" description="Helical" evidence="1">
    <location>
        <begin position="12"/>
        <end position="41"/>
    </location>
</feature>
<keyword evidence="1" id="KW-1133">Transmembrane helix</keyword>